<dbReference type="SUPFAM" id="SSF161098">
    <property type="entry name" value="MetI-like"/>
    <property type="match status" value="1"/>
</dbReference>
<comment type="subcellular location">
    <subcellularLocation>
        <location evidence="1 7">Cell membrane</location>
        <topology evidence="1 7">Multi-pass membrane protein</topology>
    </subcellularLocation>
</comment>
<keyword evidence="3" id="KW-1003">Cell membrane</keyword>
<keyword evidence="5 7" id="KW-1133">Transmembrane helix</keyword>
<dbReference type="GO" id="GO:0055085">
    <property type="term" value="P:transmembrane transport"/>
    <property type="evidence" value="ECO:0007669"/>
    <property type="project" value="InterPro"/>
</dbReference>
<evidence type="ECO:0000256" key="2">
    <source>
        <dbReference type="ARBA" id="ARBA00022448"/>
    </source>
</evidence>
<name>A0A2T5H9S7_9RHOB</name>
<keyword evidence="6 7" id="KW-0472">Membrane</keyword>
<comment type="similarity">
    <text evidence="7">Belongs to the binding-protein-dependent transport system permease family.</text>
</comment>
<feature type="transmembrane region" description="Helical" evidence="7">
    <location>
        <begin position="229"/>
        <end position="248"/>
    </location>
</feature>
<feature type="transmembrane region" description="Helical" evidence="7">
    <location>
        <begin position="105"/>
        <end position="125"/>
    </location>
</feature>
<feature type="transmembrane region" description="Helical" evidence="7">
    <location>
        <begin position="182"/>
        <end position="204"/>
    </location>
</feature>
<comment type="caution">
    <text evidence="9">The sequence shown here is derived from an EMBL/GenBank/DDBJ whole genome shotgun (WGS) entry which is preliminary data.</text>
</comment>
<dbReference type="Gene3D" id="1.10.3720.10">
    <property type="entry name" value="MetI-like"/>
    <property type="match status" value="1"/>
</dbReference>
<dbReference type="GO" id="GO:0005886">
    <property type="term" value="C:plasma membrane"/>
    <property type="evidence" value="ECO:0007669"/>
    <property type="project" value="UniProtKB-SubCell"/>
</dbReference>
<evidence type="ECO:0000256" key="1">
    <source>
        <dbReference type="ARBA" id="ARBA00004651"/>
    </source>
</evidence>
<evidence type="ECO:0000256" key="7">
    <source>
        <dbReference type="RuleBase" id="RU363032"/>
    </source>
</evidence>
<evidence type="ECO:0000256" key="5">
    <source>
        <dbReference type="ARBA" id="ARBA00022989"/>
    </source>
</evidence>
<keyword evidence="10" id="KW-1185">Reference proteome</keyword>
<keyword evidence="4 7" id="KW-0812">Transmembrane</keyword>
<dbReference type="PANTHER" id="PTHR30151">
    <property type="entry name" value="ALKANE SULFONATE ABC TRANSPORTER-RELATED, MEMBRANE SUBUNIT"/>
    <property type="match status" value="1"/>
</dbReference>
<dbReference type="EMBL" id="QAOH01000015">
    <property type="protein sequence ID" value="PTQ68316.1"/>
    <property type="molecule type" value="Genomic_DNA"/>
</dbReference>
<dbReference type="PANTHER" id="PTHR30151:SF0">
    <property type="entry name" value="ABC TRANSPORTER PERMEASE PROTEIN MJ0413-RELATED"/>
    <property type="match status" value="1"/>
</dbReference>
<evidence type="ECO:0000313" key="10">
    <source>
        <dbReference type="Proteomes" id="UP000244077"/>
    </source>
</evidence>
<keyword evidence="2 7" id="KW-0813">Transport</keyword>
<dbReference type="InterPro" id="IPR000515">
    <property type="entry name" value="MetI-like"/>
</dbReference>
<feature type="transmembrane region" description="Helical" evidence="7">
    <location>
        <begin position="74"/>
        <end position="93"/>
    </location>
</feature>
<accession>A0A2T5H9S7</accession>
<evidence type="ECO:0000256" key="3">
    <source>
        <dbReference type="ARBA" id="ARBA00022475"/>
    </source>
</evidence>
<evidence type="ECO:0000256" key="4">
    <source>
        <dbReference type="ARBA" id="ARBA00022692"/>
    </source>
</evidence>
<sequence length="269" mass="28831">MTGLLDRLGRSARFLWGGWSGLAALALFAALWQAGHEAYGDFILPAPLATLRTALNILGSPENWAIFIATMRRALIGFALSALIGGFAGLIAGYSPATMRLARPLLTVILGVPPIAWLVLALIWFGATDGMVIVTIFVGVVPLVFAGTAEGIATRDRGLDAMAEVFGATRLRRFWSVGFRQMLAHLFPALLLGLASSIKVAVMIEVLSSVGGIGNELAKARQYMDVTQALAWIGIAVAGLIAVEYALVHPVRAEVERWREAARPWGIKR</sequence>
<evidence type="ECO:0000259" key="8">
    <source>
        <dbReference type="PROSITE" id="PS50928"/>
    </source>
</evidence>
<feature type="transmembrane region" description="Helical" evidence="7">
    <location>
        <begin position="12"/>
        <end position="32"/>
    </location>
</feature>
<organism evidence="9 10">
    <name type="scientific">Celeribacter persicus</name>
    <dbReference type="NCBI Taxonomy" id="1651082"/>
    <lineage>
        <taxon>Bacteria</taxon>
        <taxon>Pseudomonadati</taxon>
        <taxon>Pseudomonadota</taxon>
        <taxon>Alphaproteobacteria</taxon>
        <taxon>Rhodobacterales</taxon>
        <taxon>Roseobacteraceae</taxon>
        <taxon>Celeribacter</taxon>
    </lineage>
</organism>
<proteinExistence type="inferred from homology"/>
<protein>
    <submittedName>
        <fullName evidence="9">NitT/TauT family transport system permease protein</fullName>
    </submittedName>
</protein>
<dbReference type="Proteomes" id="UP000244077">
    <property type="component" value="Unassembled WGS sequence"/>
</dbReference>
<gene>
    <name evidence="9" type="ORF">C8N42_11528</name>
</gene>
<evidence type="ECO:0000313" key="9">
    <source>
        <dbReference type="EMBL" id="PTQ68316.1"/>
    </source>
</evidence>
<dbReference type="AlphaFoldDB" id="A0A2T5H9S7"/>
<feature type="domain" description="ABC transmembrane type-1" evidence="8">
    <location>
        <begin position="67"/>
        <end position="253"/>
    </location>
</feature>
<dbReference type="InterPro" id="IPR035906">
    <property type="entry name" value="MetI-like_sf"/>
</dbReference>
<dbReference type="PROSITE" id="PS50928">
    <property type="entry name" value="ABC_TM1"/>
    <property type="match status" value="1"/>
</dbReference>
<dbReference type="RefSeq" id="WP_107817584.1">
    <property type="nucleotide sequence ID" value="NZ_QAOH01000015.1"/>
</dbReference>
<dbReference type="CDD" id="cd06261">
    <property type="entry name" value="TM_PBP2"/>
    <property type="match status" value="1"/>
</dbReference>
<dbReference type="Pfam" id="PF00528">
    <property type="entry name" value="BPD_transp_1"/>
    <property type="match status" value="1"/>
</dbReference>
<dbReference type="OrthoDB" id="9799271at2"/>
<feature type="transmembrane region" description="Helical" evidence="7">
    <location>
        <begin position="131"/>
        <end position="153"/>
    </location>
</feature>
<reference evidence="9 10" key="1">
    <citation type="submission" date="2018-04" db="EMBL/GenBank/DDBJ databases">
        <title>Genomic Encyclopedia of Archaeal and Bacterial Type Strains, Phase II (KMG-II): from individual species to whole genera.</title>
        <authorList>
            <person name="Goeker M."/>
        </authorList>
    </citation>
    <scope>NUCLEOTIDE SEQUENCE [LARGE SCALE GENOMIC DNA]</scope>
    <source>
        <strain evidence="9 10">DSM 100434</strain>
    </source>
</reference>
<evidence type="ECO:0000256" key="6">
    <source>
        <dbReference type="ARBA" id="ARBA00023136"/>
    </source>
</evidence>